<protein>
    <recommendedName>
        <fullName evidence="4">RxLR effector protein</fullName>
    </recommendedName>
</protein>
<dbReference type="AlphaFoldDB" id="A0ABD3EZ78"/>
<evidence type="ECO:0000256" key="1">
    <source>
        <dbReference type="SAM" id="SignalP"/>
    </source>
</evidence>
<comment type="caution">
    <text evidence="2">The sequence shown here is derived from an EMBL/GenBank/DDBJ whole genome shotgun (WGS) entry which is preliminary data.</text>
</comment>
<gene>
    <name evidence="2" type="ORF">V7S43_015655</name>
</gene>
<accession>A0ABD3EZ78</accession>
<sequence>MQFSRCLLAEVFLLLFSSIICASKADSNHISAPDTYVHGRLLRGADSSTEEDRGLWTELKSGVKTAWWSRREKSAAYVKAKLKLTGLDDAAMKASKNYHTYQVYLYKVEGLKLDKWVYGNMDTSSKVWKRFGLGQMTSAQRKSSPKLQTYEHFLKKYDDAVYKHGFAFQFPESKPEMEATLRIWEATNRPESYVKKLLKIDDGEDEFDVITHSVVTYYKSEK</sequence>
<proteinExistence type="predicted"/>
<organism evidence="2 3">
    <name type="scientific">Phytophthora oleae</name>
    <dbReference type="NCBI Taxonomy" id="2107226"/>
    <lineage>
        <taxon>Eukaryota</taxon>
        <taxon>Sar</taxon>
        <taxon>Stramenopiles</taxon>
        <taxon>Oomycota</taxon>
        <taxon>Peronosporomycetes</taxon>
        <taxon>Peronosporales</taxon>
        <taxon>Peronosporaceae</taxon>
        <taxon>Phytophthora</taxon>
    </lineage>
</organism>
<dbReference type="Proteomes" id="UP001632037">
    <property type="component" value="Unassembled WGS sequence"/>
</dbReference>
<name>A0ABD3EZ78_9STRA</name>
<dbReference type="EMBL" id="JBIMZQ010000047">
    <property type="protein sequence ID" value="KAL3659384.1"/>
    <property type="molecule type" value="Genomic_DNA"/>
</dbReference>
<keyword evidence="3" id="KW-1185">Reference proteome</keyword>
<evidence type="ECO:0008006" key="4">
    <source>
        <dbReference type="Google" id="ProtNLM"/>
    </source>
</evidence>
<keyword evidence="1" id="KW-0732">Signal</keyword>
<feature type="chain" id="PRO_5044881422" description="RxLR effector protein" evidence="1">
    <location>
        <begin position="26"/>
        <end position="222"/>
    </location>
</feature>
<reference evidence="2 3" key="1">
    <citation type="submission" date="2024-09" db="EMBL/GenBank/DDBJ databases">
        <title>Genome sequencing and assembly of Phytophthora oleae, isolate VK10A, causative agent of rot of olive drupes.</title>
        <authorList>
            <person name="Conti Taguali S."/>
            <person name="Riolo M."/>
            <person name="La Spada F."/>
            <person name="Cacciola S.O."/>
            <person name="Dionisio G."/>
        </authorList>
    </citation>
    <scope>NUCLEOTIDE SEQUENCE [LARGE SCALE GENOMIC DNA]</scope>
    <source>
        <strain evidence="2 3">VK10A</strain>
    </source>
</reference>
<evidence type="ECO:0000313" key="3">
    <source>
        <dbReference type="Proteomes" id="UP001632037"/>
    </source>
</evidence>
<evidence type="ECO:0000313" key="2">
    <source>
        <dbReference type="EMBL" id="KAL3659384.1"/>
    </source>
</evidence>
<feature type="signal peptide" evidence="1">
    <location>
        <begin position="1"/>
        <end position="25"/>
    </location>
</feature>